<gene>
    <name evidence="3" type="ORF">FC98_GL000273</name>
</gene>
<dbReference type="InterPro" id="IPR014576">
    <property type="entry name" value="Pesterase_YhaO"/>
</dbReference>
<dbReference type="EMBL" id="AZEB01000001">
    <property type="protein sequence ID" value="KRL23545.1"/>
    <property type="molecule type" value="Genomic_DNA"/>
</dbReference>
<evidence type="ECO:0000313" key="3">
    <source>
        <dbReference type="EMBL" id="KRL23545.1"/>
    </source>
</evidence>
<comment type="caution">
    <text evidence="3">The sequence shown here is derived from an EMBL/GenBank/DDBJ whole genome shotgun (WGS) entry which is preliminary data.</text>
</comment>
<reference evidence="3 4" key="1">
    <citation type="journal article" date="2015" name="Genome Announc.">
        <title>Expanding the biotechnology potential of lactobacilli through comparative genomics of 213 strains and associated genera.</title>
        <authorList>
            <person name="Sun Z."/>
            <person name="Harris H.M."/>
            <person name="McCann A."/>
            <person name="Guo C."/>
            <person name="Argimon S."/>
            <person name="Zhang W."/>
            <person name="Yang X."/>
            <person name="Jeffery I.B."/>
            <person name="Cooney J.C."/>
            <person name="Kagawa T.F."/>
            <person name="Liu W."/>
            <person name="Song Y."/>
            <person name="Salvetti E."/>
            <person name="Wrobel A."/>
            <person name="Rasinkangas P."/>
            <person name="Parkhill J."/>
            <person name="Rea M.C."/>
            <person name="O'Sullivan O."/>
            <person name="Ritari J."/>
            <person name="Douillard F.P."/>
            <person name="Paul Ross R."/>
            <person name="Yang R."/>
            <person name="Briner A.E."/>
            <person name="Felis G.E."/>
            <person name="de Vos W.M."/>
            <person name="Barrangou R."/>
            <person name="Klaenhammer T.R."/>
            <person name="Caufield P.W."/>
            <person name="Cui Y."/>
            <person name="Zhang H."/>
            <person name="O'Toole P.W."/>
        </authorList>
    </citation>
    <scope>NUCLEOTIDE SEQUENCE [LARGE SCALE GENOMIC DNA]</scope>
    <source>
        <strain evidence="3 4">DSM 19906</strain>
    </source>
</reference>
<dbReference type="AlphaFoldDB" id="A0A0R1NV41"/>
<dbReference type="InterPro" id="IPR050535">
    <property type="entry name" value="DNA_Repair-Maintenance_Comp"/>
</dbReference>
<evidence type="ECO:0000259" key="2">
    <source>
        <dbReference type="Pfam" id="PF00149"/>
    </source>
</evidence>
<dbReference type="SUPFAM" id="SSF56300">
    <property type="entry name" value="Metallo-dependent phosphatases"/>
    <property type="match status" value="1"/>
</dbReference>
<dbReference type="CDD" id="cd00840">
    <property type="entry name" value="MPP_Mre11_N"/>
    <property type="match status" value="1"/>
</dbReference>
<name>A0A0R1NV41_9LACO</name>
<dbReference type="GO" id="GO:0016787">
    <property type="term" value="F:hydrolase activity"/>
    <property type="evidence" value="ECO:0007669"/>
    <property type="project" value="UniProtKB-KW"/>
</dbReference>
<feature type="domain" description="Calcineurin-like phosphoesterase" evidence="2">
    <location>
        <begin position="1"/>
        <end position="201"/>
    </location>
</feature>
<dbReference type="PATRIC" id="fig|1423766.4.peg.271"/>
<keyword evidence="1" id="KW-0378">Hydrolase</keyword>
<sequence>MKFIHAADLHLDSPFLGLHNDSLPQPLWERIRKSTFESFQKLTDDAISEKVDFVLIAGDLFDRQERSVSARVFLIQQLQRLAAAHIQVFISFGNHDYYNGDFDKLGYPSNTHVFGNDVETKTIELSNGQIAAITGFSFRNQWVNDPIINNYPEAIDADWNIGMLHGSLSTLKSPEANYAPFTLEQLKSKDYDYWALGHIHKRQSLDDEGLINYSGNTQGRHINESGDKGYLLVQSNGRHLTTEFHATAPIIWEKLQISVTSDSVDNLANTIMNKISTQKYAKLHFVRIELADKRSHSKEIRQAIIDGDLLSAVQQMNAKNWQQLNCWITSIKFTSTSQVVLSNIDQNFFDEAKHQTLTSEQVAKLLNKGLAKYPFIKDDIFMADTEQDLFNQTTAILQENVTNSDEGDGK</sequence>
<evidence type="ECO:0000256" key="1">
    <source>
        <dbReference type="ARBA" id="ARBA00022801"/>
    </source>
</evidence>
<evidence type="ECO:0000313" key="4">
    <source>
        <dbReference type="Proteomes" id="UP000051439"/>
    </source>
</evidence>
<dbReference type="PANTHER" id="PTHR30337:SF7">
    <property type="entry name" value="PHOSPHOESTERASE"/>
    <property type="match status" value="1"/>
</dbReference>
<dbReference type="Pfam" id="PF00149">
    <property type="entry name" value="Metallophos"/>
    <property type="match status" value="1"/>
</dbReference>
<protein>
    <submittedName>
        <fullName evidence="3">Ser Thr phosphatase family protein</fullName>
    </submittedName>
</protein>
<proteinExistence type="predicted"/>
<dbReference type="Proteomes" id="UP000051439">
    <property type="component" value="Unassembled WGS sequence"/>
</dbReference>
<dbReference type="PIRSF" id="PIRSF033091">
    <property type="entry name" value="Pesterase_YhaO"/>
    <property type="match status" value="1"/>
</dbReference>
<dbReference type="InterPro" id="IPR004843">
    <property type="entry name" value="Calcineurin-like_PHP"/>
</dbReference>
<accession>A0A0R1NV41</accession>
<organism evidence="3 4">
    <name type="scientific">Lentilactobacillus kisonensis DSM 19906 = JCM 15041</name>
    <dbReference type="NCBI Taxonomy" id="1423766"/>
    <lineage>
        <taxon>Bacteria</taxon>
        <taxon>Bacillati</taxon>
        <taxon>Bacillota</taxon>
        <taxon>Bacilli</taxon>
        <taxon>Lactobacillales</taxon>
        <taxon>Lactobacillaceae</taxon>
        <taxon>Lentilactobacillus</taxon>
    </lineage>
</organism>
<keyword evidence="4" id="KW-1185">Reference proteome</keyword>
<dbReference type="InterPro" id="IPR029052">
    <property type="entry name" value="Metallo-depent_PP-like"/>
</dbReference>
<dbReference type="Gene3D" id="3.60.21.10">
    <property type="match status" value="1"/>
</dbReference>
<dbReference type="PANTHER" id="PTHR30337">
    <property type="entry name" value="COMPONENT OF ATP-DEPENDENT DSDNA EXONUCLEASE"/>
    <property type="match status" value="1"/>
</dbReference>
<dbReference type="InterPro" id="IPR041796">
    <property type="entry name" value="Mre11_N"/>
</dbReference>
<dbReference type="RefSeq" id="WP_054654288.1">
    <property type="nucleotide sequence ID" value="NZ_AZEB01000001.1"/>
</dbReference>